<dbReference type="SMART" id="SM00354">
    <property type="entry name" value="HTH_LACI"/>
    <property type="match status" value="1"/>
</dbReference>
<keyword evidence="3" id="KW-0804">Transcription</keyword>
<accession>A0A3R8NZH6</accession>
<evidence type="ECO:0000256" key="2">
    <source>
        <dbReference type="ARBA" id="ARBA00023125"/>
    </source>
</evidence>
<dbReference type="GO" id="GO:0000976">
    <property type="term" value="F:transcription cis-regulatory region binding"/>
    <property type="evidence" value="ECO:0007669"/>
    <property type="project" value="TreeGrafter"/>
</dbReference>
<dbReference type="InterPro" id="IPR010982">
    <property type="entry name" value="Lambda_DNA-bd_dom_sf"/>
</dbReference>
<protein>
    <submittedName>
        <fullName evidence="5">LacI family transcriptional regulator</fullName>
    </submittedName>
</protein>
<dbReference type="Gene3D" id="1.10.260.40">
    <property type="entry name" value="lambda repressor-like DNA-binding domains"/>
    <property type="match status" value="1"/>
</dbReference>
<feature type="domain" description="HTH lacI-type" evidence="4">
    <location>
        <begin position="23"/>
        <end position="77"/>
    </location>
</feature>
<comment type="caution">
    <text evidence="5">The sequence shown here is derived from an EMBL/GenBank/DDBJ whole genome shotgun (WGS) entry which is preliminary data.</text>
</comment>
<dbReference type="PROSITE" id="PS00356">
    <property type="entry name" value="HTH_LACI_1"/>
    <property type="match status" value="1"/>
</dbReference>
<keyword evidence="6" id="KW-1185">Reference proteome</keyword>
<dbReference type="OrthoDB" id="3657250at2"/>
<dbReference type="PROSITE" id="PS50932">
    <property type="entry name" value="HTH_LACI_2"/>
    <property type="match status" value="1"/>
</dbReference>
<dbReference type="InterPro" id="IPR046335">
    <property type="entry name" value="LacI/GalR-like_sensor"/>
</dbReference>
<dbReference type="GO" id="GO:0003700">
    <property type="term" value="F:DNA-binding transcription factor activity"/>
    <property type="evidence" value="ECO:0007669"/>
    <property type="project" value="TreeGrafter"/>
</dbReference>
<dbReference type="Pfam" id="PF13377">
    <property type="entry name" value="Peripla_BP_3"/>
    <property type="match status" value="1"/>
</dbReference>
<dbReference type="InterPro" id="IPR000843">
    <property type="entry name" value="HTH_LacI"/>
</dbReference>
<dbReference type="SUPFAM" id="SSF53822">
    <property type="entry name" value="Periplasmic binding protein-like I"/>
    <property type="match status" value="1"/>
</dbReference>
<keyword evidence="2" id="KW-0238">DNA-binding</keyword>
<reference evidence="5 6" key="1">
    <citation type="submission" date="2018-11" db="EMBL/GenBank/DDBJ databases">
        <title>Saccharopolyspora rhizosphaerae sp. nov., an actinomycete isolated from rhizosphere soil in Thailand.</title>
        <authorList>
            <person name="Intra B."/>
            <person name="Euanorasetr J."/>
            <person name="Take A."/>
            <person name="Inahashi Y."/>
            <person name="Mori M."/>
            <person name="Panbangred W."/>
            <person name="Matsumoto A."/>
        </authorList>
    </citation>
    <scope>NUCLEOTIDE SEQUENCE [LARGE SCALE GENOMIC DNA]</scope>
    <source>
        <strain evidence="5 6">H219</strain>
    </source>
</reference>
<evidence type="ECO:0000259" key="4">
    <source>
        <dbReference type="PROSITE" id="PS50932"/>
    </source>
</evidence>
<dbReference type="Pfam" id="PF00356">
    <property type="entry name" value="LacI"/>
    <property type="match status" value="1"/>
</dbReference>
<dbReference type="PANTHER" id="PTHR30146:SF109">
    <property type="entry name" value="HTH-TYPE TRANSCRIPTIONAL REGULATOR GALS"/>
    <property type="match status" value="1"/>
</dbReference>
<keyword evidence="1" id="KW-0805">Transcription regulation</keyword>
<dbReference type="EMBL" id="RSAA01000011">
    <property type="protein sequence ID" value="RRO16641.1"/>
    <property type="molecule type" value="Genomic_DNA"/>
</dbReference>
<evidence type="ECO:0000313" key="5">
    <source>
        <dbReference type="EMBL" id="RRO16641.1"/>
    </source>
</evidence>
<gene>
    <name evidence="5" type="ORF">EIL87_12505</name>
</gene>
<dbReference type="SUPFAM" id="SSF47413">
    <property type="entry name" value="lambda repressor-like DNA-binding domains"/>
    <property type="match status" value="1"/>
</dbReference>
<evidence type="ECO:0000256" key="3">
    <source>
        <dbReference type="ARBA" id="ARBA00023163"/>
    </source>
</evidence>
<dbReference type="CDD" id="cd06267">
    <property type="entry name" value="PBP1_LacI_sugar_binding-like"/>
    <property type="match status" value="1"/>
</dbReference>
<dbReference type="Gene3D" id="3.40.50.2300">
    <property type="match status" value="2"/>
</dbReference>
<evidence type="ECO:0000313" key="6">
    <source>
        <dbReference type="Proteomes" id="UP000274515"/>
    </source>
</evidence>
<evidence type="ECO:0000256" key="1">
    <source>
        <dbReference type="ARBA" id="ARBA00023015"/>
    </source>
</evidence>
<name>A0A3R8NZH6_9PSEU</name>
<dbReference type="InterPro" id="IPR028082">
    <property type="entry name" value="Peripla_BP_I"/>
</dbReference>
<dbReference type="Proteomes" id="UP000274515">
    <property type="component" value="Unassembled WGS sequence"/>
</dbReference>
<dbReference type="PANTHER" id="PTHR30146">
    <property type="entry name" value="LACI-RELATED TRANSCRIPTIONAL REPRESSOR"/>
    <property type="match status" value="1"/>
</dbReference>
<sequence length="359" mass="39497">MRLSPQYIPRDLDSWSIGGQPVVGIEDVARRAGVSPSTVSRALRGRSGVSDRTRQRITELAAELDYSISRSASGLATGRTWCIGVVVPFIWRWFFGQIIGGAEQVLRAAGYDLMLYTAGDEESRERFFRELPVRGRVDAVLVLSMDLTEQEADRLRGLDLPLGLVGHEAEGFSSVHIDDRQGTRLAVQHLINLGHRDIAMIQGLEPKPLGAIAPVIRRDAFLQTLRDNDVEPRPEWLVPGEFSISGGERAMDRLLAGAHQPTAVFAYADELAMGALRSLRRHGRSVPEHMSIVGFDDHEMSEYVDLTTVAQPVRAQGATAAQLLIDQLDAKSRKTTVVPVPIDLVVRGSTAPPRRSAER</sequence>
<proteinExistence type="predicted"/>
<dbReference type="AlphaFoldDB" id="A0A3R8NZH6"/>
<dbReference type="CDD" id="cd01392">
    <property type="entry name" value="HTH_LacI"/>
    <property type="match status" value="1"/>
</dbReference>
<organism evidence="5 6">
    <name type="scientific">Saccharopolyspora rhizosphaerae</name>
    <dbReference type="NCBI Taxonomy" id="2492662"/>
    <lineage>
        <taxon>Bacteria</taxon>
        <taxon>Bacillati</taxon>
        <taxon>Actinomycetota</taxon>
        <taxon>Actinomycetes</taxon>
        <taxon>Pseudonocardiales</taxon>
        <taxon>Pseudonocardiaceae</taxon>
        <taxon>Saccharopolyspora</taxon>
    </lineage>
</organism>